<protein>
    <submittedName>
        <fullName evidence="2">Uncharacterized protein</fullName>
    </submittedName>
</protein>
<feature type="compositionally biased region" description="Basic and acidic residues" evidence="1">
    <location>
        <begin position="54"/>
        <end position="69"/>
    </location>
</feature>
<dbReference type="Proteomes" id="UP000257109">
    <property type="component" value="Unassembled WGS sequence"/>
</dbReference>
<reference evidence="2" key="1">
    <citation type="submission" date="2018-05" db="EMBL/GenBank/DDBJ databases">
        <title>Draft genome of Mucuna pruriens seed.</title>
        <authorList>
            <person name="Nnadi N.E."/>
            <person name="Vos R."/>
            <person name="Hasami M.H."/>
            <person name="Devisetty U.K."/>
            <person name="Aguiy J.C."/>
        </authorList>
    </citation>
    <scope>NUCLEOTIDE SEQUENCE [LARGE SCALE GENOMIC DNA]</scope>
    <source>
        <strain evidence="2">JCA_2017</strain>
    </source>
</reference>
<feature type="region of interest" description="Disordered" evidence="1">
    <location>
        <begin position="36"/>
        <end position="94"/>
    </location>
</feature>
<keyword evidence="3" id="KW-1185">Reference proteome</keyword>
<name>A0A371HKZ8_MUCPR</name>
<evidence type="ECO:0000256" key="1">
    <source>
        <dbReference type="SAM" id="MobiDB-lite"/>
    </source>
</evidence>
<feature type="non-terminal residue" evidence="2">
    <location>
        <position position="1"/>
    </location>
</feature>
<evidence type="ECO:0000313" key="3">
    <source>
        <dbReference type="Proteomes" id="UP000257109"/>
    </source>
</evidence>
<organism evidence="2 3">
    <name type="scientific">Mucuna pruriens</name>
    <name type="common">Velvet bean</name>
    <name type="synonym">Dolichos pruriens</name>
    <dbReference type="NCBI Taxonomy" id="157652"/>
    <lineage>
        <taxon>Eukaryota</taxon>
        <taxon>Viridiplantae</taxon>
        <taxon>Streptophyta</taxon>
        <taxon>Embryophyta</taxon>
        <taxon>Tracheophyta</taxon>
        <taxon>Spermatophyta</taxon>
        <taxon>Magnoliopsida</taxon>
        <taxon>eudicotyledons</taxon>
        <taxon>Gunneridae</taxon>
        <taxon>Pentapetalae</taxon>
        <taxon>rosids</taxon>
        <taxon>fabids</taxon>
        <taxon>Fabales</taxon>
        <taxon>Fabaceae</taxon>
        <taxon>Papilionoideae</taxon>
        <taxon>50 kb inversion clade</taxon>
        <taxon>NPAAA clade</taxon>
        <taxon>indigoferoid/millettioid clade</taxon>
        <taxon>Phaseoleae</taxon>
        <taxon>Mucuna</taxon>
    </lineage>
</organism>
<evidence type="ECO:0000313" key="2">
    <source>
        <dbReference type="EMBL" id="RDY03414.1"/>
    </source>
</evidence>
<dbReference type="AlphaFoldDB" id="A0A371HKZ8"/>
<accession>A0A371HKZ8</accession>
<gene>
    <name evidence="2" type="ORF">CR513_13007</name>
</gene>
<sequence length="94" mass="10930">MARFLHGLNRDKQDIVELHEYTSLSTLVHQASKVELQLKRHRKKTYPTTSSNWKGKERRENKLLKEDKSHKKGSAQFKGQKDEGNDIASQCSNH</sequence>
<comment type="caution">
    <text evidence="2">The sequence shown here is derived from an EMBL/GenBank/DDBJ whole genome shotgun (WGS) entry which is preliminary data.</text>
</comment>
<dbReference type="OrthoDB" id="1731207at2759"/>
<dbReference type="EMBL" id="QJKJ01002303">
    <property type="protein sequence ID" value="RDY03414.1"/>
    <property type="molecule type" value="Genomic_DNA"/>
</dbReference>
<proteinExistence type="predicted"/>